<dbReference type="EMBL" id="CAICTM010000088">
    <property type="protein sequence ID" value="CAB9500682.1"/>
    <property type="molecule type" value="Genomic_DNA"/>
</dbReference>
<reference evidence="3" key="1">
    <citation type="submission" date="2020-06" db="EMBL/GenBank/DDBJ databases">
        <authorList>
            <consortium name="Plant Systems Biology data submission"/>
        </authorList>
    </citation>
    <scope>NUCLEOTIDE SEQUENCE</scope>
    <source>
        <strain evidence="3">D6</strain>
    </source>
</reference>
<evidence type="ECO:0000256" key="1">
    <source>
        <dbReference type="SAM" id="MobiDB-lite"/>
    </source>
</evidence>
<dbReference type="PANTHER" id="PTHR31485:SF7">
    <property type="entry name" value="PEPTIDYL SERINE ALPHA-GALACTOSYLTRANSFERASE"/>
    <property type="match status" value="1"/>
</dbReference>
<feature type="transmembrane region" description="Helical" evidence="2">
    <location>
        <begin position="42"/>
        <end position="61"/>
    </location>
</feature>
<protein>
    <submittedName>
        <fullName evidence="3">Uncharacterized protein</fullName>
    </submittedName>
</protein>
<proteinExistence type="predicted"/>
<evidence type="ECO:0000313" key="3">
    <source>
        <dbReference type="EMBL" id="CAB9500682.1"/>
    </source>
</evidence>
<keyword evidence="2" id="KW-0812">Transmembrane</keyword>
<dbReference type="InterPro" id="IPR044845">
    <property type="entry name" value="HPAT/SRGT1-like"/>
</dbReference>
<evidence type="ECO:0000256" key="2">
    <source>
        <dbReference type="SAM" id="Phobius"/>
    </source>
</evidence>
<feature type="compositionally biased region" description="Low complexity" evidence="1">
    <location>
        <begin position="11"/>
        <end position="23"/>
    </location>
</feature>
<comment type="caution">
    <text evidence="3">The sequence shown here is derived from an EMBL/GenBank/DDBJ whole genome shotgun (WGS) entry which is preliminary data.</text>
</comment>
<dbReference type="AlphaFoldDB" id="A0A9N8H5L7"/>
<dbReference type="PANTHER" id="PTHR31485">
    <property type="entry name" value="PEPTIDYL SERINE ALPHA-GALACTOSYLTRANSFERASE"/>
    <property type="match status" value="1"/>
</dbReference>
<name>A0A9N8H5L7_9STRA</name>
<gene>
    <name evidence="3" type="ORF">SEMRO_89_G047020.1</name>
</gene>
<dbReference type="Proteomes" id="UP001153069">
    <property type="component" value="Unassembled WGS sequence"/>
</dbReference>
<sequence length="511" mass="57379">MMRSRKHAGTSKPGGSAEGGAASSHEKAGRTSLMGGGSKDILSSKVLAGIIVFVILFGFLFESYESRQGGKSVQTTSVVPGVSLLSPEEDSALESDSDGQIYHVIFSTDCGGYQAWQSYMTFYRAMKIKQPGHVTRIASGCTDEEKVQIEAWFNLHIRHMSQRFHLLLTPNFSAVKDEKGNIVGDYKFFNKPFGLKYFLEKFDLIDYDGAGAFPKTQDAIVILIDPDMSMLRPINKDFTSDANTVISKARKDHIIGRTVEHGKPFAQLYGFQSQFLKLDMEKIGGKDSRLLTTTHEEGRLYYPIGPPYLATVKDMYQIALKWTEFVPRVHEQYPHLLAEMFAASLAAAHLDLKHQLINSLMISDTHTGDSEGWPLIDDIPAKEVCSVGRGDHADLKKYPLPNVVHLCQRYSLGKDWFFGKRKIPHDVYDCANPLFEEPPDNVATMFDYKWPPNAKEKTDLTPQMAKREAFMLCHLTTTLNEAAEYYKRSACGKKANLKKSMKVADLFRGKR</sequence>
<keyword evidence="4" id="KW-1185">Reference proteome</keyword>
<dbReference type="GO" id="GO:0016757">
    <property type="term" value="F:glycosyltransferase activity"/>
    <property type="evidence" value="ECO:0007669"/>
    <property type="project" value="InterPro"/>
</dbReference>
<evidence type="ECO:0000313" key="4">
    <source>
        <dbReference type="Proteomes" id="UP001153069"/>
    </source>
</evidence>
<feature type="region of interest" description="Disordered" evidence="1">
    <location>
        <begin position="1"/>
        <end position="32"/>
    </location>
</feature>
<keyword evidence="2" id="KW-0472">Membrane</keyword>
<dbReference type="OrthoDB" id="2015991at2759"/>
<accession>A0A9N8H5L7</accession>
<keyword evidence="2" id="KW-1133">Transmembrane helix</keyword>
<organism evidence="3 4">
    <name type="scientific">Seminavis robusta</name>
    <dbReference type="NCBI Taxonomy" id="568900"/>
    <lineage>
        <taxon>Eukaryota</taxon>
        <taxon>Sar</taxon>
        <taxon>Stramenopiles</taxon>
        <taxon>Ochrophyta</taxon>
        <taxon>Bacillariophyta</taxon>
        <taxon>Bacillariophyceae</taxon>
        <taxon>Bacillariophycidae</taxon>
        <taxon>Naviculales</taxon>
        <taxon>Naviculaceae</taxon>
        <taxon>Seminavis</taxon>
    </lineage>
</organism>